<feature type="transmembrane region" description="Helical" evidence="11">
    <location>
        <begin position="232"/>
        <end position="251"/>
    </location>
</feature>
<dbReference type="AlphaFoldDB" id="A0A8C6RRP8"/>
<evidence type="ECO:0000256" key="11">
    <source>
        <dbReference type="SAM" id="Phobius"/>
    </source>
</evidence>
<keyword evidence="5" id="KW-0552">Olfaction</keyword>
<dbReference type="OMA" id="WMGMSEC"/>
<accession>A0A8C6RRP8</accession>
<dbReference type="InterPro" id="IPR000725">
    <property type="entry name" value="Olfact_rcpt"/>
</dbReference>
<comment type="subcellular location">
    <subcellularLocation>
        <location evidence="1">Cell membrane</location>
        <topology evidence="1">Multi-pass membrane protein</topology>
    </subcellularLocation>
</comment>
<reference evidence="12" key="1">
    <citation type="submission" date="2025-08" db="UniProtKB">
        <authorList>
            <consortium name="Ensembl"/>
        </authorList>
    </citation>
    <scope>IDENTIFICATION</scope>
</reference>
<protein>
    <recommendedName>
        <fullName evidence="14">G-protein coupled receptors family 1 profile domain-containing protein</fullName>
    </recommendedName>
</protein>
<evidence type="ECO:0000256" key="4">
    <source>
        <dbReference type="ARBA" id="ARBA00022692"/>
    </source>
</evidence>
<sequence length="274" mass="30666">APSRTVPGGEHHTSPEIQFMLFSIFLRIYLVTLIWNLGLTILIGMDSHLQTPMHFFLRFLSFINICYSSSIKNLSFIACATQHFVLAWMAISECCLLAIMAYGTYVAIGNPLQYSAIMAPSLCQRMVAGVYGTGFLGSLVQTTACFNLYYCRPNIIQHFFCDLPQVISLSFTDTFISQLIHFLEAVFVGFGSFFVTPLSYVFIAVSILKISSFTGCVKAFKTCGSHLATDKALSAMYAIFIPMLNSLIYSLRNTDIKEAFNRVMKRAAHLPQRK</sequence>
<dbReference type="Pfam" id="PF13853">
    <property type="entry name" value="7tm_4"/>
    <property type="match status" value="1"/>
</dbReference>
<evidence type="ECO:0000256" key="8">
    <source>
        <dbReference type="ARBA" id="ARBA00023136"/>
    </source>
</evidence>
<evidence type="ECO:0000256" key="2">
    <source>
        <dbReference type="ARBA" id="ARBA00022475"/>
    </source>
</evidence>
<keyword evidence="13" id="KW-1185">Reference proteome</keyword>
<dbReference type="GO" id="GO:0005886">
    <property type="term" value="C:plasma membrane"/>
    <property type="evidence" value="ECO:0007669"/>
    <property type="project" value="UniProtKB-SubCell"/>
</dbReference>
<evidence type="ECO:0000256" key="10">
    <source>
        <dbReference type="ARBA" id="ARBA00023224"/>
    </source>
</evidence>
<dbReference type="InterPro" id="IPR050516">
    <property type="entry name" value="Olfactory_GPCR"/>
</dbReference>
<evidence type="ECO:0000313" key="13">
    <source>
        <dbReference type="Proteomes" id="UP000694381"/>
    </source>
</evidence>
<name>A0A8C6RRP8_NANGA</name>
<evidence type="ECO:0000256" key="3">
    <source>
        <dbReference type="ARBA" id="ARBA00022606"/>
    </source>
</evidence>
<dbReference type="GeneTree" id="ENSGT01150000286988"/>
<keyword evidence="7" id="KW-0297">G-protein coupled receptor</keyword>
<feature type="transmembrane region" description="Helical" evidence="11">
    <location>
        <begin position="55"/>
        <end position="78"/>
    </location>
</feature>
<evidence type="ECO:0000256" key="9">
    <source>
        <dbReference type="ARBA" id="ARBA00023170"/>
    </source>
</evidence>
<dbReference type="GO" id="GO:0004930">
    <property type="term" value="F:G protein-coupled receptor activity"/>
    <property type="evidence" value="ECO:0007669"/>
    <property type="project" value="UniProtKB-KW"/>
</dbReference>
<evidence type="ECO:0000313" key="12">
    <source>
        <dbReference type="Ensembl" id="ENSNGAP00000021810.1"/>
    </source>
</evidence>
<keyword evidence="4 11" id="KW-0812">Transmembrane</keyword>
<keyword evidence="6 11" id="KW-1133">Transmembrane helix</keyword>
<feature type="transmembrane region" description="Helical" evidence="11">
    <location>
        <begin position="20"/>
        <end position="43"/>
    </location>
</feature>
<dbReference type="Gene3D" id="1.20.1070.10">
    <property type="entry name" value="Rhodopsin 7-helix transmembrane proteins"/>
    <property type="match status" value="1"/>
</dbReference>
<keyword evidence="2" id="KW-1003">Cell membrane</keyword>
<feature type="transmembrane region" description="Helical" evidence="11">
    <location>
        <begin position="84"/>
        <end position="108"/>
    </location>
</feature>
<dbReference type="PRINTS" id="PR00245">
    <property type="entry name" value="OLFACTORYR"/>
</dbReference>
<dbReference type="Proteomes" id="UP000694381">
    <property type="component" value="Unassembled WGS sequence"/>
</dbReference>
<dbReference type="PANTHER" id="PTHR26452">
    <property type="entry name" value="OLFACTORY RECEPTOR"/>
    <property type="match status" value="1"/>
</dbReference>
<dbReference type="GO" id="GO:0004984">
    <property type="term" value="F:olfactory receptor activity"/>
    <property type="evidence" value="ECO:0007669"/>
    <property type="project" value="InterPro"/>
</dbReference>
<dbReference type="Ensembl" id="ENSNGAT00000027491.1">
    <property type="protein sequence ID" value="ENSNGAP00000021810.1"/>
    <property type="gene ID" value="ENSNGAG00000020888.1"/>
</dbReference>
<proteinExistence type="predicted"/>
<keyword evidence="9" id="KW-0675">Receptor</keyword>
<evidence type="ECO:0000256" key="7">
    <source>
        <dbReference type="ARBA" id="ARBA00023040"/>
    </source>
</evidence>
<keyword evidence="10" id="KW-0807">Transducer</keyword>
<keyword evidence="3" id="KW-0716">Sensory transduction</keyword>
<reference evidence="12" key="2">
    <citation type="submission" date="2025-09" db="UniProtKB">
        <authorList>
            <consortium name="Ensembl"/>
        </authorList>
    </citation>
    <scope>IDENTIFICATION</scope>
</reference>
<keyword evidence="8 11" id="KW-0472">Membrane</keyword>
<organism evidence="12 13">
    <name type="scientific">Nannospalax galili</name>
    <name type="common">Northern Israeli blind subterranean mole rat</name>
    <name type="synonym">Spalax galili</name>
    <dbReference type="NCBI Taxonomy" id="1026970"/>
    <lineage>
        <taxon>Eukaryota</taxon>
        <taxon>Metazoa</taxon>
        <taxon>Chordata</taxon>
        <taxon>Craniata</taxon>
        <taxon>Vertebrata</taxon>
        <taxon>Euteleostomi</taxon>
        <taxon>Mammalia</taxon>
        <taxon>Eutheria</taxon>
        <taxon>Euarchontoglires</taxon>
        <taxon>Glires</taxon>
        <taxon>Rodentia</taxon>
        <taxon>Myomorpha</taxon>
        <taxon>Muroidea</taxon>
        <taxon>Spalacidae</taxon>
        <taxon>Spalacinae</taxon>
        <taxon>Nannospalax</taxon>
    </lineage>
</organism>
<evidence type="ECO:0000256" key="6">
    <source>
        <dbReference type="ARBA" id="ARBA00022989"/>
    </source>
</evidence>
<evidence type="ECO:0008006" key="14">
    <source>
        <dbReference type="Google" id="ProtNLM"/>
    </source>
</evidence>
<evidence type="ECO:0000256" key="1">
    <source>
        <dbReference type="ARBA" id="ARBA00004651"/>
    </source>
</evidence>
<evidence type="ECO:0000256" key="5">
    <source>
        <dbReference type="ARBA" id="ARBA00022725"/>
    </source>
</evidence>
<dbReference type="SUPFAM" id="SSF81321">
    <property type="entry name" value="Family A G protein-coupled receptor-like"/>
    <property type="match status" value="1"/>
</dbReference>